<organism evidence="1 2">
    <name type="scientific">Halorientalis persicus</name>
    <dbReference type="NCBI Taxonomy" id="1367881"/>
    <lineage>
        <taxon>Archaea</taxon>
        <taxon>Methanobacteriati</taxon>
        <taxon>Methanobacteriota</taxon>
        <taxon>Stenosarchaea group</taxon>
        <taxon>Halobacteria</taxon>
        <taxon>Halobacteriales</taxon>
        <taxon>Haloarculaceae</taxon>
        <taxon>Halorientalis</taxon>
    </lineage>
</organism>
<keyword evidence="2" id="KW-1185">Reference proteome</keyword>
<dbReference type="AlphaFoldDB" id="A0A1H8KBB0"/>
<evidence type="ECO:0000313" key="1">
    <source>
        <dbReference type="EMBL" id="SEN90270.1"/>
    </source>
</evidence>
<protein>
    <submittedName>
        <fullName evidence="1">Uncharacterized protein</fullName>
    </submittedName>
</protein>
<name>A0A1H8KBB0_9EURY</name>
<dbReference type="Proteomes" id="UP000198775">
    <property type="component" value="Unassembled WGS sequence"/>
</dbReference>
<gene>
    <name evidence="1" type="ORF">SAMN05216388_10067</name>
</gene>
<evidence type="ECO:0000313" key="2">
    <source>
        <dbReference type="Proteomes" id="UP000198775"/>
    </source>
</evidence>
<sequence length="34" mass="3726">MDNVISLCRSCHGLAEHETIPASVLRVMAKSRNS</sequence>
<accession>A0A1H8KBB0</accession>
<dbReference type="EMBL" id="FOCX01000006">
    <property type="protein sequence ID" value="SEN90270.1"/>
    <property type="molecule type" value="Genomic_DNA"/>
</dbReference>
<reference evidence="2" key="1">
    <citation type="submission" date="2016-10" db="EMBL/GenBank/DDBJ databases">
        <authorList>
            <person name="Varghese N."/>
            <person name="Submissions S."/>
        </authorList>
    </citation>
    <scope>NUCLEOTIDE SEQUENCE [LARGE SCALE GENOMIC DNA]</scope>
    <source>
        <strain evidence="2">IBRC-M 10043</strain>
    </source>
</reference>
<proteinExistence type="predicted"/>